<evidence type="ECO:0000313" key="4">
    <source>
        <dbReference type="Proteomes" id="UP000640489"/>
    </source>
</evidence>
<feature type="domain" description="DUF5926" evidence="2">
    <location>
        <begin position="51"/>
        <end position="313"/>
    </location>
</feature>
<sequence length="314" mass="33218">MAKKSRTRQRQQAPRAEGEVGPRQPCPCGSGRRYKNCHGSADGVPAYVARPFEGLPSECDVVALRELVPAATAPITVTGTDRSVTLCTLLPMAAPAMVRDTGEVWLGLQVQHGFGDPSRDLAAVLEHALAVADEGGTGIVGLTDPPGPGHRLQDLVTSKTLEVTVHDGFGFWVADADEDAATLAALEQANAAANPSARLTSVEAAYWTDVGTKEHLRWVMPEPEGPLLDALARLHAAGHDRLVDDSRLVGMFRAHGLLVPVWDLPVGTGAEALEEPAAAFATALRDALADDSDLTQEQRAARAGLANRQVTLRS</sequence>
<dbReference type="Gene3D" id="3.10.450.50">
    <property type="match status" value="1"/>
</dbReference>
<comment type="caution">
    <text evidence="3">The sequence shown here is derived from an EMBL/GenBank/DDBJ whole genome shotgun (WGS) entry which is preliminary data.</text>
</comment>
<dbReference type="SUPFAM" id="SSF103642">
    <property type="entry name" value="Sec-C motif"/>
    <property type="match status" value="1"/>
</dbReference>
<evidence type="ECO:0000259" key="2">
    <source>
        <dbReference type="Pfam" id="PF19348"/>
    </source>
</evidence>
<dbReference type="InterPro" id="IPR004027">
    <property type="entry name" value="SEC_C_motif"/>
</dbReference>
<dbReference type="Proteomes" id="UP000640489">
    <property type="component" value="Unassembled WGS sequence"/>
</dbReference>
<dbReference type="Pfam" id="PF02810">
    <property type="entry name" value="SEC-C"/>
    <property type="match status" value="1"/>
</dbReference>
<evidence type="ECO:0000256" key="1">
    <source>
        <dbReference type="SAM" id="MobiDB-lite"/>
    </source>
</evidence>
<accession>A0A930YCW1</accession>
<organism evidence="3 4">
    <name type="scientific">Nocardioides islandensis</name>
    <dbReference type="NCBI Taxonomy" id="433663"/>
    <lineage>
        <taxon>Bacteria</taxon>
        <taxon>Bacillati</taxon>
        <taxon>Actinomycetota</taxon>
        <taxon>Actinomycetes</taxon>
        <taxon>Propionibacteriales</taxon>
        <taxon>Nocardioidaceae</taxon>
        <taxon>Nocardioides</taxon>
    </lineage>
</organism>
<name>A0A930YCW1_9ACTN</name>
<dbReference type="EMBL" id="JADKPN010000001">
    <property type="protein sequence ID" value="MBF4762118.1"/>
    <property type="molecule type" value="Genomic_DNA"/>
</dbReference>
<protein>
    <submittedName>
        <fullName evidence="3">SEC-C domain-containing protein</fullName>
    </submittedName>
</protein>
<proteinExistence type="predicted"/>
<gene>
    <name evidence="3" type="ORF">ISU07_03180</name>
</gene>
<dbReference type="RefSeq" id="WP_194705265.1">
    <property type="nucleotide sequence ID" value="NZ_JADKPN010000001.1"/>
</dbReference>
<reference evidence="3" key="1">
    <citation type="submission" date="2020-11" db="EMBL/GenBank/DDBJ databases">
        <title>Nocardioides sp. nov., isolated from Soil of Cynanchum wilfordii Hemsley rhizosphere.</title>
        <authorList>
            <person name="Lee J.-S."/>
            <person name="Suh M.K."/>
            <person name="Kim J.-S."/>
        </authorList>
    </citation>
    <scope>NUCLEOTIDE SEQUENCE</scope>
    <source>
        <strain evidence="3">KCTC 19275</strain>
    </source>
</reference>
<evidence type="ECO:0000313" key="3">
    <source>
        <dbReference type="EMBL" id="MBF4762118.1"/>
    </source>
</evidence>
<keyword evidence="4" id="KW-1185">Reference proteome</keyword>
<feature type="region of interest" description="Disordered" evidence="1">
    <location>
        <begin position="1"/>
        <end position="27"/>
    </location>
</feature>
<dbReference type="Pfam" id="PF19348">
    <property type="entry name" value="DUF5926"/>
    <property type="match status" value="1"/>
</dbReference>
<dbReference type="InterPro" id="IPR045970">
    <property type="entry name" value="DUF5926"/>
</dbReference>
<dbReference type="AlphaFoldDB" id="A0A930YCW1"/>